<evidence type="ECO:0008006" key="2">
    <source>
        <dbReference type="Google" id="ProtNLM"/>
    </source>
</evidence>
<name>X1VYX9_9ZZZZ</name>
<sequence length="56" mass="6453">CYERMVKNGIIPSNARHAVARKMLTVIWAMWKTNSSFDENLVCDELNRPTVSVLSR</sequence>
<organism evidence="1">
    <name type="scientific">marine sediment metagenome</name>
    <dbReference type="NCBI Taxonomy" id="412755"/>
    <lineage>
        <taxon>unclassified sequences</taxon>
        <taxon>metagenomes</taxon>
        <taxon>ecological metagenomes</taxon>
    </lineage>
</organism>
<dbReference type="EMBL" id="BARW01040397">
    <property type="protein sequence ID" value="GAJ17685.1"/>
    <property type="molecule type" value="Genomic_DNA"/>
</dbReference>
<comment type="caution">
    <text evidence="1">The sequence shown here is derived from an EMBL/GenBank/DDBJ whole genome shotgun (WGS) entry which is preliminary data.</text>
</comment>
<protein>
    <recommendedName>
        <fullName evidence="2">IS110 family transposase</fullName>
    </recommendedName>
</protein>
<accession>X1VYX9</accession>
<feature type="non-terminal residue" evidence="1">
    <location>
        <position position="1"/>
    </location>
</feature>
<reference evidence="1" key="1">
    <citation type="journal article" date="2014" name="Front. Microbiol.">
        <title>High frequency of phylogenetically diverse reductive dehalogenase-homologous genes in deep subseafloor sedimentary metagenomes.</title>
        <authorList>
            <person name="Kawai M."/>
            <person name="Futagami T."/>
            <person name="Toyoda A."/>
            <person name="Takaki Y."/>
            <person name="Nishi S."/>
            <person name="Hori S."/>
            <person name="Arai W."/>
            <person name="Tsubouchi T."/>
            <person name="Morono Y."/>
            <person name="Uchiyama I."/>
            <person name="Ito T."/>
            <person name="Fujiyama A."/>
            <person name="Inagaki F."/>
            <person name="Takami H."/>
        </authorList>
    </citation>
    <scope>NUCLEOTIDE SEQUENCE</scope>
    <source>
        <strain evidence="1">Expedition CK06-06</strain>
    </source>
</reference>
<evidence type="ECO:0000313" key="1">
    <source>
        <dbReference type="EMBL" id="GAJ17685.1"/>
    </source>
</evidence>
<gene>
    <name evidence="1" type="ORF">S12H4_61059</name>
</gene>
<dbReference type="AlphaFoldDB" id="X1VYX9"/>
<proteinExistence type="predicted"/>